<evidence type="ECO:0000256" key="2">
    <source>
        <dbReference type="ARBA" id="ARBA00023043"/>
    </source>
</evidence>
<dbReference type="STRING" id="308745.A0A0F8WKI4"/>
<dbReference type="SUPFAM" id="SSF48403">
    <property type="entry name" value="Ankyrin repeat"/>
    <property type="match status" value="1"/>
</dbReference>
<dbReference type="PANTHER" id="PTHR24173">
    <property type="entry name" value="ANKYRIN REPEAT CONTAINING"/>
    <property type="match status" value="1"/>
</dbReference>
<evidence type="ECO:0000256" key="3">
    <source>
        <dbReference type="PROSITE-ProRule" id="PRU00023"/>
    </source>
</evidence>
<feature type="repeat" description="ANK" evidence="3">
    <location>
        <begin position="150"/>
        <end position="182"/>
    </location>
</feature>
<reference evidence="4 5" key="1">
    <citation type="submission" date="2015-02" db="EMBL/GenBank/DDBJ databases">
        <title>Draft Genome Sequences of Two Closely-Related Aflatoxigenic Aspergillus Species Obtained from the Cote d'Ivoire.</title>
        <authorList>
            <person name="Moore G.G."/>
            <person name="Beltz S.B."/>
            <person name="Mack B.M."/>
        </authorList>
    </citation>
    <scope>NUCLEOTIDE SEQUENCE [LARGE SCALE GENOMIC DNA]</scope>
    <source>
        <strain evidence="4 5">SRRC1468</strain>
    </source>
</reference>
<feature type="repeat" description="ANK" evidence="3">
    <location>
        <begin position="117"/>
        <end position="149"/>
    </location>
</feature>
<keyword evidence="1" id="KW-0677">Repeat</keyword>
<dbReference type="InterPro" id="IPR036770">
    <property type="entry name" value="Ankyrin_rpt-contain_sf"/>
</dbReference>
<evidence type="ECO:0000313" key="5">
    <source>
        <dbReference type="Proteomes" id="UP000034291"/>
    </source>
</evidence>
<dbReference type="Gene3D" id="1.25.40.20">
    <property type="entry name" value="Ankyrin repeat-containing domain"/>
    <property type="match status" value="2"/>
</dbReference>
<dbReference type="Pfam" id="PF12796">
    <property type="entry name" value="Ank_2"/>
    <property type="match status" value="2"/>
</dbReference>
<dbReference type="PROSITE" id="PS50297">
    <property type="entry name" value="ANK_REP_REGION"/>
    <property type="match status" value="5"/>
</dbReference>
<dbReference type="PANTHER" id="PTHR24173:SF74">
    <property type="entry name" value="ANKYRIN REPEAT DOMAIN-CONTAINING PROTEIN 16"/>
    <property type="match status" value="1"/>
</dbReference>
<evidence type="ECO:0000313" key="4">
    <source>
        <dbReference type="EMBL" id="KKK18230.1"/>
    </source>
</evidence>
<dbReference type="Proteomes" id="UP000034291">
    <property type="component" value="Unassembled WGS sequence"/>
</dbReference>
<sequence length="325" mass="35796">MPLLSLPYELLQLIVEYLDAQRDLNALVRTGHALYDNFNGYLYRCNARRFNRTALLWAVRHGHEGTLEKSLREEPYTEIRDESRLTPLLLSVKLDRLGIFHRLLTMPGVDLEARDLVGRTPIANAAYLGREEMVRLLLANSADRESKDSDNQTPLALAACEGRGRILKLLLDNGAALESKDRLGQTAVSWAAECGQLASVQLLLARGAAVETRDSSGRTPLSLAAMRGHDAVMKTLLDAGADPDSMSDNGWTPIFWAAFYAHETVVALLLEVGVDPASRDSRGLTPEYLARNTRGSEARGTAVANLLVRKAGRSFMQPAFRMIPG</sequence>
<feature type="repeat" description="ANK" evidence="3">
    <location>
        <begin position="183"/>
        <end position="215"/>
    </location>
</feature>
<organism evidence="4 5">
    <name type="scientific">Aspergillus rambellii</name>
    <dbReference type="NCBI Taxonomy" id="308745"/>
    <lineage>
        <taxon>Eukaryota</taxon>
        <taxon>Fungi</taxon>
        <taxon>Dikarya</taxon>
        <taxon>Ascomycota</taxon>
        <taxon>Pezizomycotina</taxon>
        <taxon>Eurotiomycetes</taxon>
        <taxon>Eurotiomycetidae</taxon>
        <taxon>Eurotiales</taxon>
        <taxon>Aspergillaceae</taxon>
        <taxon>Aspergillus</taxon>
        <taxon>Aspergillus subgen. Nidulantes</taxon>
    </lineage>
</organism>
<keyword evidence="2 3" id="KW-0040">ANK repeat</keyword>
<feature type="repeat" description="ANK" evidence="3">
    <location>
        <begin position="249"/>
        <end position="281"/>
    </location>
</feature>
<dbReference type="EMBL" id="JZBS01002536">
    <property type="protein sequence ID" value="KKK18230.1"/>
    <property type="molecule type" value="Genomic_DNA"/>
</dbReference>
<dbReference type="PROSITE" id="PS50088">
    <property type="entry name" value="ANK_REPEAT"/>
    <property type="match status" value="5"/>
</dbReference>
<dbReference type="AlphaFoldDB" id="A0A0F8WKI4"/>
<dbReference type="InterPro" id="IPR002110">
    <property type="entry name" value="Ankyrin_rpt"/>
</dbReference>
<dbReference type="SMART" id="SM00248">
    <property type="entry name" value="ANK"/>
    <property type="match status" value="7"/>
</dbReference>
<feature type="repeat" description="ANK" evidence="3">
    <location>
        <begin position="216"/>
        <end position="248"/>
    </location>
</feature>
<evidence type="ECO:0000256" key="1">
    <source>
        <dbReference type="ARBA" id="ARBA00022737"/>
    </source>
</evidence>
<accession>A0A0F8WKI4</accession>
<keyword evidence="5" id="KW-1185">Reference proteome</keyword>
<comment type="caution">
    <text evidence="4">The sequence shown here is derived from an EMBL/GenBank/DDBJ whole genome shotgun (WGS) entry which is preliminary data.</text>
</comment>
<gene>
    <name evidence="4" type="ORF">ARAM_002978</name>
</gene>
<protein>
    <submittedName>
        <fullName evidence="4">Uncharacterized protein</fullName>
    </submittedName>
</protein>
<proteinExistence type="predicted"/>
<name>A0A0F8WKI4_9EURO</name>
<dbReference type="OrthoDB" id="20872at2759"/>